<reference evidence="1" key="1">
    <citation type="submission" date="2023-03" db="EMBL/GenBank/DDBJ databases">
        <title>Chromosome-level genomes of two armyworms, Mythimna separata and Mythimna loreyi, provide insights into the biosynthesis and reception of sex pheromones.</title>
        <authorList>
            <person name="Zhao H."/>
        </authorList>
    </citation>
    <scope>NUCLEOTIDE SEQUENCE</scope>
    <source>
        <strain evidence="1">BeijingLab</strain>
    </source>
</reference>
<keyword evidence="2" id="KW-1185">Reference proteome</keyword>
<proteinExistence type="predicted"/>
<sequence length="78" mass="8930">MSAKFNKTVITTISKELAPIKKEIADIVESMSCMNKKFEDMMKAHESSREIITKLELENTDLKVTVEDLNDRLANLEQ</sequence>
<evidence type="ECO:0000313" key="2">
    <source>
        <dbReference type="Proteomes" id="UP001231649"/>
    </source>
</evidence>
<protein>
    <submittedName>
        <fullName evidence="1">Uncharacterized protein</fullName>
    </submittedName>
</protein>
<accession>A0ACC2PZM2</accession>
<dbReference type="EMBL" id="CM056808">
    <property type="protein sequence ID" value="KAJ8704386.1"/>
    <property type="molecule type" value="Genomic_DNA"/>
</dbReference>
<comment type="caution">
    <text evidence="1">The sequence shown here is derived from an EMBL/GenBank/DDBJ whole genome shotgun (WGS) entry which is preliminary data.</text>
</comment>
<name>A0ACC2PZM2_9NEOP</name>
<dbReference type="Proteomes" id="UP001231649">
    <property type="component" value="Chromosome 32"/>
</dbReference>
<gene>
    <name evidence="1" type="ORF">PYW08_013110</name>
</gene>
<organism evidence="1 2">
    <name type="scientific">Mythimna loreyi</name>
    <dbReference type="NCBI Taxonomy" id="667449"/>
    <lineage>
        <taxon>Eukaryota</taxon>
        <taxon>Metazoa</taxon>
        <taxon>Ecdysozoa</taxon>
        <taxon>Arthropoda</taxon>
        <taxon>Hexapoda</taxon>
        <taxon>Insecta</taxon>
        <taxon>Pterygota</taxon>
        <taxon>Neoptera</taxon>
        <taxon>Endopterygota</taxon>
        <taxon>Lepidoptera</taxon>
        <taxon>Glossata</taxon>
        <taxon>Ditrysia</taxon>
        <taxon>Noctuoidea</taxon>
        <taxon>Noctuidae</taxon>
        <taxon>Noctuinae</taxon>
        <taxon>Hadenini</taxon>
        <taxon>Mythimna</taxon>
    </lineage>
</organism>
<evidence type="ECO:0000313" key="1">
    <source>
        <dbReference type="EMBL" id="KAJ8704386.1"/>
    </source>
</evidence>